<keyword evidence="5" id="KW-1185">Reference proteome</keyword>
<reference evidence="4 6" key="2">
    <citation type="submission" date="2016-10" db="EMBL/GenBank/DDBJ databases">
        <authorList>
            <person name="de Groot N.N."/>
        </authorList>
    </citation>
    <scope>NUCLEOTIDE SEQUENCE [LARGE SCALE GENOMIC DNA]</scope>
    <source>
        <strain evidence="4 6">CGMCC 1.10210</strain>
    </source>
</reference>
<proteinExistence type="predicted"/>
<keyword evidence="1" id="KW-0067">ATP-binding</keyword>
<accession>A0A0F5PZJ3</accession>
<dbReference type="Gene3D" id="3.30.470.20">
    <property type="entry name" value="ATP-grasp fold, B domain"/>
    <property type="match status" value="1"/>
</dbReference>
<dbReference type="InterPro" id="IPR013815">
    <property type="entry name" value="ATP_grasp_subdomain_1"/>
</dbReference>
<evidence type="ECO:0000259" key="2">
    <source>
        <dbReference type="PROSITE" id="PS50975"/>
    </source>
</evidence>
<dbReference type="InterPro" id="IPR011761">
    <property type="entry name" value="ATP-grasp"/>
</dbReference>
<dbReference type="PROSITE" id="PS50975">
    <property type="entry name" value="ATP_GRASP"/>
    <property type="match status" value="1"/>
</dbReference>
<evidence type="ECO:0000313" key="6">
    <source>
        <dbReference type="Proteomes" id="UP000182258"/>
    </source>
</evidence>
<dbReference type="InterPro" id="IPR025839">
    <property type="entry name" value="RLAN_dom"/>
</dbReference>
<dbReference type="GO" id="GO:0009432">
    <property type="term" value="P:SOS response"/>
    <property type="evidence" value="ECO:0007669"/>
    <property type="project" value="TreeGrafter"/>
</dbReference>
<dbReference type="PANTHER" id="PTHR21621:SF0">
    <property type="entry name" value="BETA-CITRYLGLUTAMATE SYNTHASE B-RELATED"/>
    <property type="match status" value="1"/>
</dbReference>
<dbReference type="Gene3D" id="3.30.1490.20">
    <property type="entry name" value="ATP-grasp fold, A domain"/>
    <property type="match status" value="1"/>
</dbReference>
<dbReference type="GO" id="GO:0005524">
    <property type="term" value="F:ATP binding"/>
    <property type="evidence" value="ECO:0007669"/>
    <property type="project" value="UniProtKB-UniRule"/>
</dbReference>
<sequence length="511" mass="56806">MTNHIVVVEKRNDFRWTDCDVTVVTAHEFILGNTFGTGLRKVTNLCRGYSYMSLGYYVSLLAEARGDRVTPSVETIVDMQQKAVVTPRLTALAKTARTLEGIPLSVNAMSVQVFFGHIDEKPLAELARKSFETFQCPLLTIELERGDGGEQWKVSAIRPLDPRDIDPSRDAVFLEALSRFTRRSWRPRPASEGARLDLAILQDPSDPMAPSNLPTLEAFARVGVEMDIAVELIDRRDIGKLQQFDALFIRETTAVAHHTFRFARKAVAIGMPAIDDPASILRCTNKAFLSELLSGNGVPTPRTMFVTTRTLAQAEGQMAYPVVLKVPDGAFSLAVKKAENRSEFETIAREMLRQSDIVLVQEFLYTSFDWRIGILAGQVIFAAKYFMYADHWQIIRHSAEAPPREGKTEAIPVIDVPNTVKDVALAAAKLVGDGLYGVDLKQTADGVVVIEVNDNPNINLHEEGQVEGDTLLRTVLLHFQTLVEARHRIVRPATHLTLLPASQDYVLRDAS</sequence>
<dbReference type="RefSeq" id="WP_046169881.1">
    <property type="nucleotide sequence ID" value="NZ_FOMB01000038.1"/>
</dbReference>
<dbReference type="STRING" id="728005.SAMN04488059_13813"/>
<dbReference type="Proteomes" id="UP000033519">
    <property type="component" value="Unassembled WGS sequence"/>
</dbReference>
<organism evidence="4 6">
    <name type="scientific">Devosia psychrophila</name>
    <dbReference type="NCBI Taxonomy" id="728005"/>
    <lineage>
        <taxon>Bacteria</taxon>
        <taxon>Pseudomonadati</taxon>
        <taxon>Pseudomonadota</taxon>
        <taxon>Alphaproteobacteria</taxon>
        <taxon>Hyphomicrobiales</taxon>
        <taxon>Devosiaceae</taxon>
        <taxon>Devosia</taxon>
    </lineage>
</organism>
<dbReference type="EMBL" id="FOMB01000038">
    <property type="protein sequence ID" value="SFD30223.1"/>
    <property type="molecule type" value="Genomic_DNA"/>
</dbReference>
<dbReference type="GO" id="GO:0046872">
    <property type="term" value="F:metal ion binding"/>
    <property type="evidence" value="ECO:0007669"/>
    <property type="project" value="InterPro"/>
</dbReference>
<dbReference type="GO" id="GO:0018169">
    <property type="term" value="F:ribosomal S6-glutamic acid ligase activity"/>
    <property type="evidence" value="ECO:0007669"/>
    <property type="project" value="TreeGrafter"/>
</dbReference>
<evidence type="ECO:0000256" key="1">
    <source>
        <dbReference type="PROSITE-ProRule" id="PRU00409"/>
    </source>
</evidence>
<reference evidence="3 5" key="1">
    <citation type="submission" date="2015-03" db="EMBL/GenBank/DDBJ databases">
        <authorList>
            <person name="Lepp D."/>
            <person name="Hassan Y.I."/>
            <person name="Li X.-Z."/>
            <person name="Zhou T."/>
        </authorList>
    </citation>
    <scope>NUCLEOTIDE SEQUENCE [LARGE SCALE GENOMIC DNA]</scope>
    <source>
        <strain evidence="3 5">Cr7-05</strain>
    </source>
</reference>
<dbReference type="Pfam" id="PF08443">
    <property type="entry name" value="RimK"/>
    <property type="match status" value="1"/>
</dbReference>
<evidence type="ECO:0000313" key="4">
    <source>
        <dbReference type="EMBL" id="SFD30223.1"/>
    </source>
</evidence>
<dbReference type="PANTHER" id="PTHR21621">
    <property type="entry name" value="RIBOSOMAL PROTEIN S6 MODIFICATION PROTEIN"/>
    <property type="match status" value="1"/>
</dbReference>
<dbReference type="Proteomes" id="UP000182258">
    <property type="component" value="Unassembled WGS sequence"/>
</dbReference>
<keyword evidence="1" id="KW-0547">Nucleotide-binding</keyword>
<dbReference type="PATRIC" id="fig|728005.3.peg.3368"/>
<dbReference type="InterPro" id="IPR013651">
    <property type="entry name" value="ATP-grasp_RimK-type"/>
</dbReference>
<gene>
    <name evidence="4" type="ORF">SAMN04488059_13813</name>
    <name evidence="3" type="ORF">WH91_04830</name>
</gene>
<name>A0A0F5PZJ3_9HYPH</name>
<dbReference type="AlphaFoldDB" id="A0A0F5PZJ3"/>
<evidence type="ECO:0000313" key="3">
    <source>
        <dbReference type="EMBL" id="KKC34092.1"/>
    </source>
</evidence>
<dbReference type="OrthoDB" id="9800957at2"/>
<dbReference type="GO" id="GO:0005737">
    <property type="term" value="C:cytoplasm"/>
    <property type="evidence" value="ECO:0007669"/>
    <property type="project" value="TreeGrafter"/>
</dbReference>
<evidence type="ECO:0000313" key="5">
    <source>
        <dbReference type="Proteomes" id="UP000033519"/>
    </source>
</evidence>
<dbReference type="SUPFAM" id="SSF56059">
    <property type="entry name" value="Glutathione synthetase ATP-binding domain-like"/>
    <property type="match status" value="1"/>
</dbReference>
<protein>
    <submittedName>
        <fullName evidence="3">Alpha-L-glutamate ligase</fullName>
    </submittedName>
    <submittedName>
        <fullName evidence="4">Glutathione synthase/RimK-type ligase, ATP-grasp superfamily</fullName>
    </submittedName>
</protein>
<keyword evidence="4" id="KW-0436">Ligase</keyword>
<dbReference type="EMBL" id="LAPV01000060">
    <property type="protein sequence ID" value="KKC34092.1"/>
    <property type="molecule type" value="Genomic_DNA"/>
</dbReference>
<feature type="domain" description="ATP-grasp" evidence="2">
    <location>
        <begin position="290"/>
        <end position="480"/>
    </location>
</feature>
<dbReference type="Pfam" id="PF14401">
    <property type="entry name" value="RLAN"/>
    <property type="match status" value="1"/>
</dbReference>